<accession>A0A0F8ZKW0</accession>
<protein>
    <submittedName>
        <fullName evidence="1">Uncharacterized protein</fullName>
    </submittedName>
</protein>
<gene>
    <name evidence="1" type="ORF">LCGC14_2682930</name>
</gene>
<reference evidence="1" key="1">
    <citation type="journal article" date="2015" name="Nature">
        <title>Complex archaea that bridge the gap between prokaryotes and eukaryotes.</title>
        <authorList>
            <person name="Spang A."/>
            <person name="Saw J.H."/>
            <person name="Jorgensen S.L."/>
            <person name="Zaremba-Niedzwiedzka K."/>
            <person name="Martijn J."/>
            <person name="Lind A.E."/>
            <person name="van Eijk R."/>
            <person name="Schleper C."/>
            <person name="Guy L."/>
            <person name="Ettema T.J."/>
        </authorList>
    </citation>
    <scope>NUCLEOTIDE SEQUENCE</scope>
</reference>
<evidence type="ECO:0000313" key="1">
    <source>
        <dbReference type="EMBL" id="KKK94432.1"/>
    </source>
</evidence>
<dbReference type="EMBL" id="LAZR01047346">
    <property type="protein sequence ID" value="KKK94432.1"/>
    <property type="molecule type" value="Genomic_DNA"/>
</dbReference>
<comment type="caution">
    <text evidence="1">The sequence shown here is derived from an EMBL/GenBank/DDBJ whole genome shotgun (WGS) entry which is preliminary data.</text>
</comment>
<feature type="non-terminal residue" evidence="1">
    <location>
        <position position="376"/>
    </location>
</feature>
<dbReference type="AlphaFoldDB" id="A0A0F8ZKW0"/>
<sequence>MNIKKILTIILITLLIFWTSLIVFAANSFPTTVNTWSDGDIIESDWANALESKIGIDGSATTTSLDYLIKNSSSSTYTLDKTDGGFIVGDGSGWVLESGATARTSMGLGSIATETATDYLTLANYYSTTTWAGGTQALTVGGILTADGDLTFNDEIKPDGDTCSDGQILKKNVNDDWDCVYEEDDSTIDYFINNTAAGFEDTYTMKTSETGDVESSIASSTLPTGDDQLLFGFLSDVAASFHTIQAGTYHLHAQFEKTDGTRPTETYWTLTASSTDGTQTRLLTSETVTVTDVKTQFYIHAATSTAYTFTTGDKILLNIYANVGATGNAPEITIYMEGNDDAHLTILTPTSAILDLSVLVDGTNALSANWNAGSYY</sequence>
<proteinExistence type="predicted"/>
<name>A0A0F8ZKW0_9ZZZZ</name>
<organism evidence="1">
    <name type="scientific">marine sediment metagenome</name>
    <dbReference type="NCBI Taxonomy" id="412755"/>
    <lineage>
        <taxon>unclassified sequences</taxon>
        <taxon>metagenomes</taxon>
        <taxon>ecological metagenomes</taxon>
    </lineage>
</organism>